<dbReference type="GO" id="GO:0071973">
    <property type="term" value="P:bacterial-type flagellum-dependent cell motility"/>
    <property type="evidence" value="ECO:0007669"/>
    <property type="project" value="InterPro"/>
</dbReference>
<organism evidence="5 6">
    <name type="scientific">Marivibrio halodurans</name>
    <dbReference type="NCBI Taxonomy" id="2039722"/>
    <lineage>
        <taxon>Bacteria</taxon>
        <taxon>Pseudomonadati</taxon>
        <taxon>Pseudomonadota</taxon>
        <taxon>Alphaproteobacteria</taxon>
        <taxon>Rhodospirillales</taxon>
        <taxon>Rhodospirillaceae</taxon>
        <taxon>Marivibrio</taxon>
    </lineage>
</organism>
<evidence type="ECO:0000313" key="6">
    <source>
        <dbReference type="Proteomes" id="UP000672602"/>
    </source>
</evidence>
<dbReference type="PANTHER" id="PTHR34653:SF1">
    <property type="entry name" value="FLAGELLAR HOOK-BASAL BODY COMPLEX PROTEIN FLIE"/>
    <property type="match status" value="1"/>
</dbReference>
<comment type="similarity">
    <text evidence="2 4">Belongs to the FliE family.</text>
</comment>
<dbReference type="HAMAP" id="MF_00724">
    <property type="entry name" value="FliE"/>
    <property type="match status" value="1"/>
</dbReference>
<dbReference type="InterPro" id="IPR001624">
    <property type="entry name" value="FliE"/>
</dbReference>
<keyword evidence="3 4" id="KW-0975">Bacterial flagellum</keyword>
<dbReference type="GO" id="GO:0003774">
    <property type="term" value="F:cytoskeletal motor activity"/>
    <property type="evidence" value="ECO:0007669"/>
    <property type="project" value="InterPro"/>
</dbReference>
<reference evidence="5" key="1">
    <citation type="submission" date="2021-04" db="EMBL/GenBank/DDBJ databases">
        <authorList>
            <person name="Zhang D.-C."/>
        </authorList>
    </citation>
    <scope>NUCLEOTIDE SEQUENCE</scope>
    <source>
        <strain evidence="5">CGMCC 1.15697</strain>
    </source>
</reference>
<dbReference type="GO" id="GO:0009425">
    <property type="term" value="C:bacterial-type flagellum basal body"/>
    <property type="evidence" value="ECO:0007669"/>
    <property type="project" value="UniProtKB-SubCell"/>
</dbReference>
<evidence type="ECO:0000256" key="3">
    <source>
        <dbReference type="ARBA" id="ARBA00023143"/>
    </source>
</evidence>
<proteinExistence type="inferred from homology"/>
<dbReference type="GO" id="GO:0005198">
    <property type="term" value="F:structural molecule activity"/>
    <property type="evidence" value="ECO:0007669"/>
    <property type="project" value="InterPro"/>
</dbReference>
<dbReference type="EMBL" id="JAGMWN010000003">
    <property type="protein sequence ID" value="MBP5857013.1"/>
    <property type="molecule type" value="Genomic_DNA"/>
</dbReference>
<dbReference type="PANTHER" id="PTHR34653">
    <property type="match status" value="1"/>
</dbReference>
<evidence type="ECO:0000256" key="2">
    <source>
        <dbReference type="ARBA" id="ARBA00009272"/>
    </source>
</evidence>
<keyword evidence="5" id="KW-0966">Cell projection</keyword>
<dbReference type="AlphaFoldDB" id="A0A8J7SLQ8"/>
<evidence type="ECO:0000313" key="5">
    <source>
        <dbReference type="EMBL" id="MBP5857013.1"/>
    </source>
</evidence>
<keyword evidence="6" id="KW-1185">Reference proteome</keyword>
<comment type="caution">
    <text evidence="5">The sequence shown here is derived from an EMBL/GenBank/DDBJ whole genome shotgun (WGS) entry which is preliminary data.</text>
</comment>
<sequence>MAIDPSNAAAAYRNAAAGNPFGVKPGASPTDIGAAMGGEETTPGSRFVDLVRTAAQDTIDSNREAERLGMEGVAGQANLTEVVTAVADAEATLQTVVAVRDRIISAYQEILRMPI</sequence>
<evidence type="ECO:0000256" key="1">
    <source>
        <dbReference type="ARBA" id="ARBA00004117"/>
    </source>
</evidence>
<comment type="subcellular location">
    <subcellularLocation>
        <location evidence="1 4">Bacterial flagellum basal body</location>
    </subcellularLocation>
</comment>
<evidence type="ECO:0000256" key="4">
    <source>
        <dbReference type="HAMAP-Rule" id="MF_00724"/>
    </source>
</evidence>
<protein>
    <recommendedName>
        <fullName evidence="4">Flagellar hook-basal body complex protein FliE</fullName>
    </recommendedName>
</protein>
<keyword evidence="5" id="KW-0969">Cilium</keyword>
<accession>A0A8J7SLQ8</accession>
<name>A0A8J7SLQ8_9PROT</name>
<gene>
    <name evidence="4" type="primary">fliE</name>
    <name evidence="5" type="ORF">KAJ83_08335</name>
</gene>
<dbReference type="RefSeq" id="WP_210681583.1">
    <property type="nucleotide sequence ID" value="NZ_JAGMWN010000003.1"/>
</dbReference>
<keyword evidence="5" id="KW-0282">Flagellum</keyword>
<dbReference type="Pfam" id="PF02049">
    <property type="entry name" value="FliE"/>
    <property type="match status" value="1"/>
</dbReference>
<dbReference type="Proteomes" id="UP000672602">
    <property type="component" value="Unassembled WGS sequence"/>
</dbReference>